<dbReference type="InterPro" id="IPR043502">
    <property type="entry name" value="DNA/RNA_pol_sf"/>
</dbReference>
<dbReference type="Proteomes" id="UP000467841">
    <property type="component" value="Unassembled WGS sequence"/>
</dbReference>
<name>A0A6D2IRE4_9BRAS</name>
<dbReference type="OrthoDB" id="1934719at2759"/>
<dbReference type="InterPro" id="IPR052343">
    <property type="entry name" value="Retrotransposon-Effector_Assoc"/>
</dbReference>
<reference evidence="2" key="1">
    <citation type="submission" date="2020-01" db="EMBL/GenBank/DDBJ databases">
        <authorList>
            <person name="Mishra B."/>
        </authorList>
    </citation>
    <scope>NUCLEOTIDE SEQUENCE [LARGE SCALE GENOMIC DNA]</scope>
</reference>
<dbReference type="PROSITE" id="PS50878">
    <property type="entry name" value="RT_POL"/>
    <property type="match status" value="1"/>
</dbReference>
<dbReference type="PANTHER" id="PTHR46890">
    <property type="entry name" value="NON-LTR RETROLELEMENT REVERSE TRANSCRIPTASE-LIKE PROTEIN-RELATED"/>
    <property type="match status" value="1"/>
</dbReference>
<dbReference type="InterPro" id="IPR000477">
    <property type="entry name" value="RT_dom"/>
</dbReference>
<dbReference type="SUPFAM" id="SSF56672">
    <property type="entry name" value="DNA/RNA polymerases"/>
    <property type="match status" value="1"/>
</dbReference>
<evidence type="ECO:0000313" key="3">
    <source>
        <dbReference type="Proteomes" id="UP000467841"/>
    </source>
</evidence>
<evidence type="ECO:0000259" key="1">
    <source>
        <dbReference type="PROSITE" id="PS50878"/>
    </source>
</evidence>
<dbReference type="CDD" id="cd01650">
    <property type="entry name" value="RT_nLTR_like"/>
    <property type="match status" value="1"/>
</dbReference>
<organism evidence="2 3">
    <name type="scientific">Microthlaspi erraticum</name>
    <dbReference type="NCBI Taxonomy" id="1685480"/>
    <lineage>
        <taxon>Eukaryota</taxon>
        <taxon>Viridiplantae</taxon>
        <taxon>Streptophyta</taxon>
        <taxon>Embryophyta</taxon>
        <taxon>Tracheophyta</taxon>
        <taxon>Spermatophyta</taxon>
        <taxon>Magnoliopsida</taxon>
        <taxon>eudicotyledons</taxon>
        <taxon>Gunneridae</taxon>
        <taxon>Pentapetalae</taxon>
        <taxon>rosids</taxon>
        <taxon>malvids</taxon>
        <taxon>Brassicales</taxon>
        <taxon>Brassicaceae</taxon>
        <taxon>Coluteocarpeae</taxon>
        <taxon>Microthlaspi</taxon>
    </lineage>
</organism>
<evidence type="ECO:0000313" key="2">
    <source>
        <dbReference type="EMBL" id="CAA7028193.1"/>
    </source>
</evidence>
<dbReference type="Pfam" id="PF00078">
    <property type="entry name" value="RVT_1"/>
    <property type="match status" value="1"/>
</dbReference>
<dbReference type="EMBL" id="CACVBM020001064">
    <property type="protein sequence ID" value="CAA7028193.1"/>
    <property type="molecule type" value="Genomic_DNA"/>
</dbReference>
<gene>
    <name evidence="2" type="ORF">MERR_LOCUS15428</name>
</gene>
<dbReference type="PANTHER" id="PTHR46890:SF48">
    <property type="entry name" value="RNA-DIRECTED DNA POLYMERASE"/>
    <property type="match status" value="1"/>
</dbReference>
<proteinExistence type="predicted"/>
<accession>A0A6D2IRE4</accession>
<comment type="caution">
    <text evidence="2">The sequence shown here is derived from an EMBL/GenBank/DDBJ whole genome shotgun (WGS) entry which is preliminary data.</text>
</comment>
<keyword evidence="3" id="KW-1185">Reference proteome</keyword>
<protein>
    <recommendedName>
        <fullName evidence="1">Reverse transcriptase domain-containing protein</fullName>
    </recommendedName>
</protein>
<feature type="domain" description="Reverse transcriptase" evidence="1">
    <location>
        <begin position="25"/>
        <end position="197"/>
    </location>
</feature>
<sequence>MAINQYFTTRVGTSLETLCLVLCLIFFRTGSLPPGTNDAIVLLIAKVLKPEKITQFRPISLCTVLFKTITKAMVMRLKRIMLKLIGPAQASFIPGRLSIDNIVLVQEAVHSMRRKKGRKGWMLLKLNLEKASDRICWYFLEDTLQAARLPASWITWIMQWVTGPDMTVLWNDERTKAFTPKRGLRQGDPLSPYLFVL</sequence>
<dbReference type="AlphaFoldDB" id="A0A6D2IRE4"/>